<evidence type="ECO:0000313" key="3">
    <source>
        <dbReference type="EMBL" id="WFN17877.1"/>
    </source>
</evidence>
<evidence type="ECO:0000313" key="5">
    <source>
        <dbReference type="Proteomes" id="UP000664048"/>
    </source>
</evidence>
<evidence type="ECO:0000313" key="2">
    <source>
        <dbReference type="EMBL" id="MBO1831577.1"/>
    </source>
</evidence>
<proteinExistence type="predicted"/>
<reference evidence="2 5" key="2">
    <citation type="submission" date="2021-03" db="EMBL/GenBank/DDBJ databases">
        <title>Clinical course, treatment and visual outcome of an outbreak of Burkholderia contaminans endophthalmitis following cataract surgery.</title>
        <authorList>
            <person name="Lind C."/>
            <person name="Olsen K."/>
            <person name="Angelsen N.K."/>
            <person name="Krefting E.A."/>
            <person name="Fossen K."/>
            <person name="Gravningen K."/>
            <person name="Depoorter E."/>
            <person name="Vandamme P."/>
            <person name="Bertelsen G."/>
        </authorList>
    </citation>
    <scope>NUCLEOTIDE SEQUENCE [LARGE SCALE GENOMIC DNA]</scope>
    <source>
        <strain evidence="2 5">51242556</strain>
    </source>
</reference>
<gene>
    <name evidence="2" type="ORF">J4M89_19575</name>
    <name evidence="1" type="ORF">JIN94_16825</name>
    <name evidence="3" type="ORF">LXE91_02180</name>
</gene>
<dbReference type="EMBL" id="CP090640">
    <property type="protein sequence ID" value="WFN17877.1"/>
    <property type="molecule type" value="Genomic_DNA"/>
</dbReference>
<reference evidence="3 6" key="3">
    <citation type="submission" date="2021-12" db="EMBL/GenBank/DDBJ databases">
        <title>Genomic and phenotypic characterization of three Burkholderia contaminans isolates recovered from different sources.</title>
        <authorList>
            <person name="Lopez De Volder A."/>
            <person name="Fan Y."/>
            <person name="Nunvar J."/>
            <person name="Herrera T."/>
            <person name="Timp W."/>
            <person name="Degrossi J."/>
        </authorList>
    </citation>
    <scope>NUCLEOTIDE SEQUENCE [LARGE SCALE GENOMIC DNA]</scope>
    <source>
        <strain evidence="3 6">LMG 23361</strain>
    </source>
</reference>
<dbReference type="EMBL" id="JAGEMX010000006">
    <property type="protein sequence ID" value="MBO1831577.1"/>
    <property type="molecule type" value="Genomic_DNA"/>
</dbReference>
<reference evidence="1" key="1">
    <citation type="submission" date="2021-01" db="EMBL/GenBank/DDBJ databases">
        <title>Outbreak of Burkholderia contaminns endophthalmitis traced to a clinical ventilation system.</title>
        <authorList>
            <person name="Lipuma J."/>
            <person name="Spilker T."/>
            <person name="Kratholm J."/>
        </authorList>
    </citation>
    <scope>NUCLEOTIDE SEQUENCE</scope>
    <source>
        <strain evidence="1">HI4954</strain>
    </source>
</reference>
<dbReference type="RefSeq" id="WP_039360545.1">
    <property type="nucleotide sequence ID" value="NZ_AP018358.1"/>
</dbReference>
<sequence>MTSATEKFDPDKLKSNALTSIRLGVEDFTRSQLAEGGDPDRALSALRNLFAGILLLFKYRIATEAGSAAEGYELIFKTGEILPQPDGMGGIEWQPMKFGNTTIDVPDIKKRFDAFGIVTDWKVIEALQKERNNAEHLHPQNAAGVIGKFLSDTFPVLSTFIQDELDSAPATLLGETWTTMLKHHDFYQAQAAVCTAAWAGLNVPDDLLPVVPDMQCEACGSSLLKPSGDEEESSDLESGEVTYICVGCAHRALIVPLLEETLIEFVGGYDPFSGEEPPTAECPECQHATFVHAKGKCLWCGMQLAPGGCSRCGNVLTLDDYDNSLCGYCQYQADKYRDA</sequence>
<dbReference type="Proteomes" id="UP000664048">
    <property type="component" value="Unassembled WGS sequence"/>
</dbReference>
<keyword evidence="5" id="KW-1185">Reference proteome</keyword>
<name>A0A1E3FZ73_9BURK</name>
<evidence type="ECO:0000313" key="6">
    <source>
        <dbReference type="Proteomes" id="UP001220209"/>
    </source>
</evidence>
<protein>
    <submittedName>
        <fullName evidence="3">Zinc ribbon domain-containing protein</fullName>
    </submittedName>
</protein>
<dbReference type="AlphaFoldDB" id="A0A1E3FZ73"/>
<accession>A0A1E3FZ73</accession>
<dbReference type="OrthoDB" id="5941857at2"/>
<evidence type="ECO:0000313" key="4">
    <source>
        <dbReference type="Proteomes" id="UP000611459"/>
    </source>
</evidence>
<evidence type="ECO:0000313" key="1">
    <source>
        <dbReference type="EMBL" id="MBK1931552.1"/>
    </source>
</evidence>
<dbReference type="EMBL" id="JAENIB010000006">
    <property type="protein sequence ID" value="MBK1931552.1"/>
    <property type="molecule type" value="Genomic_DNA"/>
</dbReference>
<dbReference type="Proteomes" id="UP000611459">
    <property type="component" value="Unassembled WGS sequence"/>
</dbReference>
<organism evidence="1 4">
    <name type="scientific">Burkholderia contaminans</name>
    <dbReference type="NCBI Taxonomy" id="488447"/>
    <lineage>
        <taxon>Bacteria</taxon>
        <taxon>Pseudomonadati</taxon>
        <taxon>Pseudomonadota</taxon>
        <taxon>Betaproteobacteria</taxon>
        <taxon>Burkholderiales</taxon>
        <taxon>Burkholderiaceae</taxon>
        <taxon>Burkholderia</taxon>
        <taxon>Burkholderia cepacia complex</taxon>
    </lineage>
</organism>
<dbReference type="Proteomes" id="UP001220209">
    <property type="component" value="Chromosome 1"/>
</dbReference>